<sequence length="88" mass="10281">MATPMVKLKNHTNFKSSEIEIFKFQNLINKQVKGKNYHLPEAHPVANKQAKINRNDVVWKEKSIKVRKERMHYGGEQIAQDAYGIFVK</sequence>
<dbReference type="EMBL" id="JYDT01000021">
    <property type="protein sequence ID" value="KRY90460.1"/>
    <property type="molecule type" value="Genomic_DNA"/>
</dbReference>
<dbReference type="AlphaFoldDB" id="A0A0V1FX64"/>
<protein>
    <submittedName>
        <fullName evidence="1">Uncharacterized protein</fullName>
    </submittedName>
</protein>
<gene>
    <name evidence="1" type="ORF">T4D_904</name>
</gene>
<proteinExistence type="predicted"/>
<evidence type="ECO:0000313" key="2">
    <source>
        <dbReference type="Proteomes" id="UP000054995"/>
    </source>
</evidence>
<comment type="caution">
    <text evidence="1">The sequence shown here is derived from an EMBL/GenBank/DDBJ whole genome shotgun (WGS) entry which is preliminary data.</text>
</comment>
<dbReference type="Proteomes" id="UP000054995">
    <property type="component" value="Unassembled WGS sequence"/>
</dbReference>
<keyword evidence="2" id="KW-1185">Reference proteome</keyword>
<reference evidence="1 2" key="1">
    <citation type="submission" date="2015-01" db="EMBL/GenBank/DDBJ databases">
        <title>Evolution of Trichinella species and genotypes.</title>
        <authorList>
            <person name="Korhonen P.K."/>
            <person name="Edoardo P."/>
            <person name="Giuseppe L.R."/>
            <person name="Gasser R.B."/>
        </authorList>
    </citation>
    <scope>NUCLEOTIDE SEQUENCE [LARGE SCALE GENOMIC DNA]</scope>
    <source>
        <strain evidence="1">ISS470</strain>
    </source>
</reference>
<evidence type="ECO:0000313" key="1">
    <source>
        <dbReference type="EMBL" id="KRY90460.1"/>
    </source>
</evidence>
<name>A0A0V1FX64_TRIPS</name>
<accession>A0A0V1FX64</accession>
<organism evidence="1 2">
    <name type="scientific">Trichinella pseudospiralis</name>
    <name type="common">Parasitic roundworm</name>
    <dbReference type="NCBI Taxonomy" id="6337"/>
    <lineage>
        <taxon>Eukaryota</taxon>
        <taxon>Metazoa</taxon>
        <taxon>Ecdysozoa</taxon>
        <taxon>Nematoda</taxon>
        <taxon>Enoplea</taxon>
        <taxon>Dorylaimia</taxon>
        <taxon>Trichinellida</taxon>
        <taxon>Trichinellidae</taxon>
        <taxon>Trichinella</taxon>
    </lineage>
</organism>